<dbReference type="Pfam" id="PF03479">
    <property type="entry name" value="PCC"/>
    <property type="match status" value="1"/>
</dbReference>
<feature type="domain" description="PPC" evidence="7">
    <location>
        <begin position="164"/>
        <end position="293"/>
    </location>
</feature>
<dbReference type="CDD" id="cd11378">
    <property type="entry name" value="DUF296"/>
    <property type="match status" value="1"/>
</dbReference>
<feature type="compositionally biased region" description="Polar residues" evidence="6">
    <location>
        <begin position="107"/>
        <end position="123"/>
    </location>
</feature>
<evidence type="ECO:0000256" key="5">
    <source>
        <dbReference type="RuleBase" id="RU367031"/>
    </source>
</evidence>
<feature type="compositionally biased region" description="Polar residues" evidence="6">
    <location>
        <begin position="66"/>
        <end position="83"/>
    </location>
</feature>
<feature type="compositionally biased region" description="Polar residues" evidence="6">
    <location>
        <begin position="328"/>
        <end position="347"/>
    </location>
</feature>
<evidence type="ECO:0000313" key="8">
    <source>
        <dbReference type="EMBL" id="MCD7455012.1"/>
    </source>
</evidence>
<keyword evidence="3 5" id="KW-0238">DNA-binding</keyword>
<name>A0ABS8S866_DATST</name>
<proteinExistence type="predicted"/>
<evidence type="ECO:0000256" key="3">
    <source>
        <dbReference type="ARBA" id="ARBA00023125"/>
    </source>
</evidence>
<evidence type="ECO:0000313" key="9">
    <source>
        <dbReference type="Proteomes" id="UP000823775"/>
    </source>
</evidence>
<comment type="function">
    <text evidence="1 5">Transcription factor that specifically binds AT-rich DNA sequences related to the nuclear matrix attachment regions (MARs).</text>
</comment>
<evidence type="ECO:0000259" key="7">
    <source>
        <dbReference type="PROSITE" id="PS51742"/>
    </source>
</evidence>
<dbReference type="SUPFAM" id="SSF117856">
    <property type="entry name" value="AF0104/ALDC/Ptd012-like"/>
    <property type="match status" value="1"/>
</dbReference>
<keyword evidence="5" id="KW-0539">Nucleus</keyword>
<dbReference type="PANTHER" id="PTHR31500">
    <property type="entry name" value="AT-HOOK MOTIF NUCLEAR-LOCALIZED PROTEIN 9"/>
    <property type="match status" value="1"/>
</dbReference>
<dbReference type="SMART" id="SM00384">
    <property type="entry name" value="AT_hook"/>
    <property type="match status" value="2"/>
</dbReference>
<evidence type="ECO:0000256" key="1">
    <source>
        <dbReference type="ARBA" id="ARBA00003687"/>
    </source>
</evidence>
<feature type="region of interest" description="Disordered" evidence="6">
    <location>
        <begin position="310"/>
        <end position="359"/>
    </location>
</feature>
<reference evidence="8 9" key="1">
    <citation type="journal article" date="2021" name="BMC Genomics">
        <title>Datura genome reveals duplications of psychoactive alkaloid biosynthetic genes and high mutation rate following tissue culture.</title>
        <authorList>
            <person name="Rajewski A."/>
            <person name="Carter-House D."/>
            <person name="Stajich J."/>
            <person name="Litt A."/>
        </authorList>
    </citation>
    <scope>NUCLEOTIDE SEQUENCE [LARGE SCALE GENOMIC DNA]</scope>
    <source>
        <strain evidence="8">AR-01</strain>
    </source>
</reference>
<dbReference type="EMBL" id="JACEIK010000325">
    <property type="protein sequence ID" value="MCD7455012.1"/>
    <property type="molecule type" value="Genomic_DNA"/>
</dbReference>
<feature type="compositionally biased region" description="Polar residues" evidence="6">
    <location>
        <begin position="266"/>
        <end position="283"/>
    </location>
</feature>
<dbReference type="InterPro" id="IPR039605">
    <property type="entry name" value="AHL"/>
</dbReference>
<organism evidence="8 9">
    <name type="scientific">Datura stramonium</name>
    <name type="common">Jimsonweed</name>
    <name type="synonym">Common thornapple</name>
    <dbReference type="NCBI Taxonomy" id="4076"/>
    <lineage>
        <taxon>Eukaryota</taxon>
        <taxon>Viridiplantae</taxon>
        <taxon>Streptophyta</taxon>
        <taxon>Embryophyta</taxon>
        <taxon>Tracheophyta</taxon>
        <taxon>Spermatophyta</taxon>
        <taxon>Magnoliopsida</taxon>
        <taxon>eudicotyledons</taxon>
        <taxon>Gunneridae</taxon>
        <taxon>Pentapetalae</taxon>
        <taxon>asterids</taxon>
        <taxon>lamiids</taxon>
        <taxon>Solanales</taxon>
        <taxon>Solanaceae</taxon>
        <taxon>Solanoideae</taxon>
        <taxon>Datureae</taxon>
        <taxon>Datura</taxon>
    </lineage>
</organism>
<evidence type="ECO:0000256" key="4">
    <source>
        <dbReference type="ARBA" id="ARBA00023163"/>
    </source>
</evidence>
<accession>A0ABS8S866</accession>
<keyword evidence="4 5" id="KW-0804">Transcription</keyword>
<comment type="subcellular location">
    <subcellularLocation>
        <location evidence="5">Nucleus</location>
    </subcellularLocation>
</comment>
<comment type="domain">
    <text evidence="5">The PPC domain mediates interactions between AHL proteins.</text>
</comment>
<dbReference type="PANTHER" id="PTHR31500:SF51">
    <property type="entry name" value="AT-HOOK MOTIF NUCLEAR-LOCALIZED PROTEIN 8"/>
    <property type="match status" value="1"/>
</dbReference>
<evidence type="ECO:0000256" key="6">
    <source>
        <dbReference type="SAM" id="MobiDB-lite"/>
    </source>
</evidence>
<evidence type="ECO:0000256" key="2">
    <source>
        <dbReference type="ARBA" id="ARBA00023015"/>
    </source>
</evidence>
<protein>
    <recommendedName>
        <fullName evidence="5">AT-hook motif nuclear-localized protein</fullName>
    </recommendedName>
</protein>
<gene>
    <name evidence="8" type="ORF">HAX54_026740</name>
</gene>
<dbReference type="PROSITE" id="PS51742">
    <property type="entry name" value="PPC"/>
    <property type="match status" value="1"/>
</dbReference>
<feature type="region of interest" description="Disordered" evidence="6">
    <location>
        <begin position="258"/>
        <end position="291"/>
    </location>
</feature>
<dbReference type="InterPro" id="IPR005175">
    <property type="entry name" value="PPC_dom"/>
</dbReference>
<keyword evidence="2 5" id="KW-0805">Transcription regulation</keyword>
<dbReference type="Proteomes" id="UP000823775">
    <property type="component" value="Unassembled WGS sequence"/>
</dbReference>
<comment type="caution">
    <text evidence="8">The sequence shown here is derived from an EMBL/GenBank/DDBJ whole genome shotgun (WGS) entry which is preliminary data.</text>
</comment>
<feature type="region of interest" description="Disordered" evidence="6">
    <location>
        <begin position="1"/>
        <end position="37"/>
    </location>
</feature>
<feature type="region of interest" description="Disordered" evidence="6">
    <location>
        <begin position="57"/>
        <end position="158"/>
    </location>
</feature>
<sequence>MAPAVHDHGIMAQPLNPPPQPHQQEKPNSCILLNNNNDDDDFFRAIVTFHQSQQQNLQSPLNSVSGQHQNFNLDHSDGPTTAKLSAEPSKKKRGRPRKYSADGSIGLGTTPTLVTQIHSTANPVNPGVAGPNDVASSENPSKKGRGRPPGSRKQKQQRETLGDVGFGFMHHLINVKIGEDIASKVMTFLQQTPRAVCIRSATGVICKVTLLKFASGGTVTHEGRFVIASLSGSFLLSKSNGTLTAATPVQVNVVSFVEKEEKPNSEAPSLTPPDSVTEMSSPSPGAASDLAAQPMHGTLTAATPVQVDVVSFVEDEEKPNFEAPSLTPPDSVTEASSPSPDVTSDSAAQLMRGIPGQTM</sequence>
<keyword evidence="9" id="KW-1185">Reference proteome</keyword>
<dbReference type="InterPro" id="IPR017956">
    <property type="entry name" value="AT_hook_DNA-bd_motif"/>
</dbReference>
<dbReference type="Gene3D" id="3.30.1330.80">
    <property type="entry name" value="Hypothetical protein, similar to alpha- acetolactate decarboxylase, domain 2"/>
    <property type="match status" value="1"/>
</dbReference>
<feature type="compositionally biased region" description="Basic residues" evidence="6">
    <location>
        <begin position="142"/>
        <end position="155"/>
    </location>
</feature>